<feature type="region of interest" description="Disordered" evidence="1">
    <location>
        <begin position="1"/>
        <end position="44"/>
    </location>
</feature>
<dbReference type="SUPFAM" id="SSF49899">
    <property type="entry name" value="Concanavalin A-like lectins/glucanases"/>
    <property type="match status" value="1"/>
</dbReference>
<dbReference type="InterPro" id="IPR013320">
    <property type="entry name" value="ConA-like_dom_sf"/>
</dbReference>
<dbReference type="Gene3D" id="2.60.120.200">
    <property type="match status" value="2"/>
</dbReference>
<organism evidence="4 5">
    <name type="scientific">Clavelina lepadiformis</name>
    <name type="common">Light-bulb sea squirt</name>
    <name type="synonym">Ascidia lepadiformis</name>
    <dbReference type="NCBI Taxonomy" id="159417"/>
    <lineage>
        <taxon>Eukaryota</taxon>
        <taxon>Metazoa</taxon>
        <taxon>Chordata</taxon>
        <taxon>Tunicata</taxon>
        <taxon>Ascidiacea</taxon>
        <taxon>Aplousobranchia</taxon>
        <taxon>Clavelinidae</taxon>
        <taxon>Clavelina</taxon>
    </lineage>
</organism>
<keyword evidence="2" id="KW-0472">Membrane</keyword>
<protein>
    <recommendedName>
        <fullName evidence="3">MAM domain-containing protein</fullName>
    </recommendedName>
</protein>
<name>A0ABP0GAG4_CLALP</name>
<gene>
    <name evidence="4" type="ORF">CVLEPA_LOCUS19896</name>
</gene>
<sequence length="661" mass="73959">MSQHQVETSVFMQQQQDRQTQPTTVVSSRPLLSSTNSTAKRTTSQTLRRSIVASRWKLVGVLVIIFLLIAIITILTLLLLPKRKSTADETSSNQLAQSIDSSSSLHLRCPSNGDIGSGDSPMQWRAYPSITATWNESSSIWEEIQQSTSGELPKYPFVVISPTFTMNNNSCSVQVSFDFQSESSFHVFLVTSSEVRELNVTSESCHYAFVDDAVLLSNVSSFQILIFSPSSIEIRGSNASVTSQKCAEFENIATGEISSGVGTFARVKSGSRNLCSSEIYNKTLIECDWLYVTSLGSGHFTRQEEHDCVARGVSYFEGDGLSWFLALTGTQPDTRGYLVSPVMESGTSHLMLSLWYIAQCNGTHLRVYLVPSYRDIGAVTSELTPVLVISDVKPSQKWIFFRTTIPVPAEYMNFQVVIEGVVTSQGSCERHKCHLDQNASPKDAEVPLLALDELALEMKYDQCQPSDVNRTTIDCEFQMNANTSTVCKWRSSLPEWAKLLDSDYFNEFYYWMPGNQGDDEEVFHGATTDHLKDRGFILNFDATGHTGISPHFRSPLLVAGSRCSCAMSFLYLLRGEWAPRLNVNLVLGADTDDQFRPLKPQFSVIGHQSDDWMVARLPLNLQPGIPFQVEIRLSDIEESRADVNIDDIFFHDCDFHLYDEE</sequence>
<evidence type="ECO:0000259" key="3">
    <source>
        <dbReference type="PROSITE" id="PS50060"/>
    </source>
</evidence>
<dbReference type="PROSITE" id="PS50060">
    <property type="entry name" value="MAM_2"/>
    <property type="match status" value="1"/>
</dbReference>
<keyword evidence="2" id="KW-1133">Transmembrane helix</keyword>
<feature type="domain" description="MAM" evidence="3">
    <location>
        <begin position="473"/>
        <end position="655"/>
    </location>
</feature>
<dbReference type="InterPro" id="IPR000998">
    <property type="entry name" value="MAM_dom"/>
</dbReference>
<evidence type="ECO:0000313" key="5">
    <source>
        <dbReference type="Proteomes" id="UP001642483"/>
    </source>
</evidence>
<evidence type="ECO:0000313" key="4">
    <source>
        <dbReference type="EMBL" id="CAK8687841.1"/>
    </source>
</evidence>
<feature type="compositionally biased region" description="Polar residues" evidence="1">
    <location>
        <begin position="25"/>
        <end position="44"/>
    </location>
</feature>
<accession>A0ABP0GAG4</accession>
<feature type="compositionally biased region" description="Low complexity" evidence="1">
    <location>
        <begin position="13"/>
        <end position="24"/>
    </location>
</feature>
<proteinExistence type="predicted"/>
<evidence type="ECO:0000256" key="2">
    <source>
        <dbReference type="SAM" id="Phobius"/>
    </source>
</evidence>
<dbReference type="EMBL" id="CAWYQH010000106">
    <property type="protein sequence ID" value="CAK8687841.1"/>
    <property type="molecule type" value="Genomic_DNA"/>
</dbReference>
<feature type="transmembrane region" description="Helical" evidence="2">
    <location>
        <begin position="58"/>
        <end position="80"/>
    </location>
</feature>
<keyword evidence="5" id="KW-1185">Reference proteome</keyword>
<comment type="caution">
    <text evidence="4">The sequence shown here is derived from an EMBL/GenBank/DDBJ whole genome shotgun (WGS) entry which is preliminary data.</text>
</comment>
<feature type="compositionally biased region" description="Polar residues" evidence="1">
    <location>
        <begin position="1"/>
        <end position="12"/>
    </location>
</feature>
<reference evidence="4 5" key="1">
    <citation type="submission" date="2024-02" db="EMBL/GenBank/DDBJ databases">
        <authorList>
            <person name="Daric V."/>
            <person name="Darras S."/>
        </authorList>
    </citation>
    <scope>NUCLEOTIDE SEQUENCE [LARGE SCALE GENOMIC DNA]</scope>
</reference>
<evidence type="ECO:0000256" key="1">
    <source>
        <dbReference type="SAM" id="MobiDB-lite"/>
    </source>
</evidence>
<keyword evidence="2" id="KW-0812">Transmembrane</keyword>
<dbReference type="Proteomes" id="UP001642483">
    <property type="component" value="Unassembled WGS sequence"/>
</dbReference>
<dbReference type="Pfam" id="PF00629">
    <property type="entry name" value="MAM"/>
    <property type="match status" value="1"/>
</dbReference>